<accession>Q4RD74</accession>
<comment type="caution">
    <text evidence="1">The sequence shown here is derived from an EMBL/GenBank/DDBJ whole genome shotgun (WGS) entry which is preliminary data.</text>
</comment>
<reference evidence="1" key="2">
    <citation type="submission" date="2004-02" db="EMBL/GenBank/DDBJ databases">
        <authorList>
            <consortium name="Genoscope"/>
            <consortium name="Whitehead Institute Centre for Genome Research"/>
        </authorList>
    </citation>
    <scope>NUCLEOTIDE SEQUENCE</scope>
</reference>
<dbReference type="AlphaFoldDB" id="Q4RD74"/>
<feature type="non-terminal residue" evidence="1">
    <location>
        <position position="29"/>
    </location>
</feature>
<feature type="non-terminal residue" evidence="1">
    <location>
        <position position="1"/>
    </location>
</feature>
<name>Q4RD74_TETNG</name>
<reference evidence="1" key="1">
    <citation type="journal article" date="2004" name="Nature">
        <title>Genome duplication in the teleost fish Tetraodon nigroviridis reveals the early vertebrate proto-karyotype.</title>
        <authorList>
            <person name="Jaillon O."/>
            <person name="Aury J.-M."/>
            <person name="Brunet F."/>
            <person name="Petit J.-L."/>
            <person name="Stange-Thomann N."/>
            <person name="Mauceli E."/>
            <person name="Bouneau L."/>
            <person name="Fischer C."/>
            <person name="Ozouf-Costaz C."/>
            <person name="Bernot A."/>
            <person name="Nicaud S."/>
            <person name="Jaffe D."/>
            <person name="Fisher S."/>
            <person name="Lutfalla G."/>
            <person name="Dossat C."/>
            <person name="Segurens B."/>
            <person name="Dasilva C."/>
            <person name="Salanoubat M."/>
            <person name="Levy M."/>
            <person name="Boudet N."/>
            <person name="Castellano S."/>
            <person name="Anthouard V."/>
            <person name="Jubin C."/>
            <person name="Castelli V."/>
            <person name="Katinka M."/>
            <person name="Vacherie B."/>
            <person name="Biemont C."/>
            <person name="Skalli Z."/>
            <person name="Cattolico L."/>
            <person name="Poulain J."/>
            <person name="De Berardinis V."/>
            <person name="Cruaud C."/>
            <person name="Duprat S."/>
            <person name="Brottier P."/>
            <person name="Coutanceau J.-P."/>
            <person name="Gouzy J."/>
            <person name="Parra G."/>
            <person name="Lardier G."/>
            <person name="Chapple C."/>
            <person name="McKernan K.J."/>
            <person name="McEwan P."/>
            <person name="Bosak S."/>
            <person name="Kellis M."/>
            <person name="Volff J.-N."/>
            <person name="Guigo R."/>
            <person name="Zody M.C."/>
            <person name="Mesirov J."/>
            <person name="Lindblad-Toh K."/>
            <person name="Birren B."/>
            <person name="Nusbaum C."/>
            <person name="Kahn D."/>
            <person name="Robinson-Rechavi M."/>
            <person name="Laudet V."/>
            <person name="Schachter V."/>
            <person name="Quetier F."/>
            <person name="Saurin W."/>
            <person name="Scarpelli C."/>
            <person name="Wincker P."/>
            <person name="Lander E.S."/>
            <person name="Weissenbach J."/>
            <person name="Roest Crollius H."/>
        </authorList>
    </citation>
    <scope>NUCLEOTIDE SEQUENCE [LARGE SCALE GENOMIC DNA]</scope>
</reference>
<gene>
    <name evidence="1" type="ORF">GSTENG00036621001</name>
</gene>
<organism evidence="1">
    <name type="scientific">Tetraodon nigroviridis</name>
    <name type="common">Spotted green pufferfish</name>
    <name type="synonym">Chelonodon nigroviridis</name>
    <dbReference type="NCBI Taxonomy" id="99883"/>
    <lineage>
        <taxon>Eukaryota</taxon>
        <taxon>Metazoa</taxon>
        <taxon>Chordata</taxon>
        <taxon>Craniata</taxon>
        <taxon>Vertebrata</taxon>
        <taxon>Euteleostomi</taxon>
        <taxon>Actinopterygii</taxon>
        <taxon>Neopterygii</taxon>
        <taxon>Teleostei</taxon>
        <taxon>Neoteleostei</taxon>
        <taxon>Acanthomorphata</taxon>
        <taxon>Eupercaria</taxon>
        <taxon>Tetraodontiformes</taxon>
        <taxon>Tetradontoidea</taxon>
        <taxon>Tetraodontidae</taxon>
        <taxon>Tetraodon</taxon>
    </lineage>
</organism>
<proteinExistence type="predicted"/>
<dbReference type="KEGG" id="tng:GSTEN00036621G001"/>
<evidence type="ECO:0000313" key="1">
    <source>
        <dbReference type="EMBL" id="CAG13658.1"/>
    </source>
</evidence>
<dbReference type="EMBL" id="CAAE01017209">
    <property type="protein sequence ID" value="CAG13658.1"/>
    <property type="molecule type" value="Genomic_DNA"/>
</dbReference>
<protein>
    <submittedName>
        <fullName evidence="1">(spotted green pufferfish) hypothetical protein</fullName>
    </submittedName>
</protein>
<sequence length="29" mass="3403">EKVMADDEFTCDLFRFLQLLCEGHNNGEQ</sequence>